<evidence type="ECO:0000313" key="3">
    <source>
        <dbReference type="Proteomes" id="UP001365542"/>
    </source>
</evidence>
<evidence type="ECO:0000256" key="1">
    <source>
        <dbReference type="SAM" id="SignalP"/>
    </source>
</evidence>
<dbReference type="AlphaFoldDB" id="A0AAV9XL36"/>
<reference evidence="2 3" key="1">
    <citation type="submission" date="2019-10" db="EMBL/GenBank/DDBJ databases">
        <authorList>
            <person name="Palmer J.M."/>
        </authorList>
    </citation>
    <scope>NUCLEOTIDE SEQUENCE [LARGE SCALE GENOMIC DNA]</scope>
    <source>
        <strain evidence="2 3">TWF694</strain>
    </source>
</reference>
<protein>
    <submittedName>
        <fullName evidence="2">Uncharacterized protein</fullName>
    </submittedName>
</protein>
<comment type="caution">
    <text evidence="2">The sequence shown here is derived from an EMBL/GenBank/DDBJ whole genome shotgun (WGS) entry which is preliminary data.</text>
</comment>
<feature type="chain" id="PRO_5043541610" evidence="1">
    <location>
        <begin position="22"/>
        <end position="231"/>
    </location>
</feature>
<accession>A0AAV9XL36</accession>
<evidence type="ECO:0000313" key="2">
    <source>
        <dbReference type="EMBL" id="KAK6542241.1"/>
    </source>
</evidence>
<dbReference type="PROSITE" id="PS51257">
    <property type="entry name" value="PROKAR_LIPOPROTEIN"/>
    <property type="match status" value="1"/>
</dbReference>
<organism evidence="2 3">
    <name type="scientific">Orbilia ellipsospora</name>
    <dbReference type="NCBI Taxonomy" id="2528407"/>
    <lineage>
        <taxon>Eukaryota</taxon>
        <taxon>Fungi</taxon>
        <taxon>Dikarya</taxon>
        <taxon>Ascomycota</taxon>
        <taxon>Pezizomycotina</taxon>
        <taxon>Orbiliomycetes</taxon>
        <taxon>Orbiliales</taxon>
        <taxon>Orbiliaceae</taxon>
        <taxon>Orbilia</taxon>
    </lineage>
</organism>
<name>A0AAV9XL36_9PEZI</name>
<feature type="signal peptide" evidence="1">
    <location>
        <begin position="1"/>
        <end position="21"/>
    </location>
</feature>
<keyword evidence="1" id="KW-0732">Signal</keyword>
<dbReference type="EMBL" id="JAVHJO010000002">
    <property type="protein sequence ID" value="KAK6542241.1"/>
    <property type="molecule type" value="Genomic_DNA"/>
</dbReference>
<dbReference type="Proteomes" id="UP001365542">
    <property type="component" value="Unassembled WGS sequence"/>
</dbReference>
<keyword evidence="3" id="KW-1185">Reference proteome</keyword>
<gene>
    <name evidence="2" type="ORF">TWF694_006204</name>
</gene>
<proteinExistence type="predicted"/>
<sequence length="231" mass="24303">MLHPKALIFVFTLLLPTLITASCNADNCLRALRRYSPAALTFCSQFLATTSHTAIALPSYVSQYPSSRVSSGCLCLSTASSSSKTATPTSTYATEASPSSFTGTAVQAFSSPASCYSLSTPAASLAFVSTNLTVSTDLRGPIGVYMDQNRTTAYYFGLTVNGTDYIYDLSNLNQIAITSSTGQSLVINATGIYIFGADCHGAVAITIANFFDQIDIFANSTSSQRGPTCTV</sequence>